<organism evidence="2 3">
    <name type="scientific">Arthrobacter terrae</name>
    <dbReference type="NCBI Taxonomy" id="2935737"/>
    <lineage>
        <taxon>Bacteria</taxon>
        <taxon>Bacillati</taxon>
        <taxon>Actinomycetota</taxon>
        <taxon>Actinomycetes</taxon>
        <taxon>Micrococcales</taxon>
        <taxon>Micrococcaceae</taxon>
        <taxon>Arthrobacter</taxon>
    </lineage>
</organism>
<gene>
    <name evidence="2" type="ORF">IV500_02195</name>
</gene>
<dbReference type="InterPro" id="IPR005531">
    <property type="entry name" value="Asp23"/>
</dbReference>
<name>A0A931CGP8_9MICC</name>
<dbReference type="Pfam" id="PF03780">
    <property type="entry name" value="Asp23"/>
    <property type="match status" value="1"/>
</dbReference>
<comment type="similarity">
    <text evidence="1">Belongs to the asp23 family.</text>
</comment>
<dbReference type="AlphaFoldDB" id="A0A931CGP8"/>
<dbReference type="EMBL" id="JADNYM010000002">
    <property type="protein sequence ID" value="MBG0738247.1"/>
    <property type="molecule type" value="Genomic_DNA"/>
</dbReference>
<dbReference type="Proteomes" id="UP000655366">
    <property type="component" value="Unassembled WGS sequence"/>
</dbReference>
<reference evidence="2 3" key="1">
    <citation type="submission" date="2020-11" db="EMBL/GenBank/DDBJ databases">
        <title>Arthrobacter antarcticus sp. nov., isolated from Antarctic Soil.</title>
        <authorList>
            <person name="Li J."/>
        </authorList>
    </citation>
    <scope>NUCLEOTIDE SEQUENCE [LARGE SCALE GENOMIC DNA]</scope>
    <source>
        <strain evidence="2 3">Z1-20</strain>
    </source>
</reference>
<keyword evidence="3" id="KW-1185">Reference proteome</keyword>
<evidence type="ECO:0000256" key="1">
    <source>
        <dbReference type="ARBA" id="ARBA00005721"/>
    </source>
</evidence>
<protein>
    <submittedName>
        <fullName evidence="2">Asp23/Gls24 family envelope stress response protein</fullName>
    </submittedName>
</protein>
<sequence>MEHQGVPLMAGSSQTPVAAVRAGRTIISESAVAKVAGLAARSVPGVHALGTGAGRSLGSTGVRAEVGATQTALDVNLVAEYGIELQQMADGVRAAVYVAVENLVGLNVSEVNVEVNDVHLPGAGQQKLPGRSRHSAFAVRAAAGERPAGYGEQL</sequence>
<accession>A0A931CGP8</accession>
<evidence type="ECO:0000313" key="3">
    <source>
        <dbReference type="Proteomes" id="UP000655366"/>
    </source>
</evidence>
<dbReference type="PANTHER" id="PTHR34297:SF3">
    <property type="entry name" value="ALKALINE SHOCK PROTEIN 23"/>
    <property type="match status" value="1"/>
</dbReference>
<dbReference type="RefSeq" id="WP_196395176.1">
    <property type="nucleotide sequence ID" value="NZ_JADNYM010000002.1"/>
</dbReference>
<evidence type="ECO:0000313" key="2">
    <source>
        <dbReference type="EMBL" id="MBG0738247.1"/>
    </source>
</evidence>
<comment type="caution">
    <text evidence="2">The sequence shown here is derived from an EMBL/GenBank/DDBJ whole genome shotgun (WGS) entry which is preliminary data.</text>
</comment>
<dbReference type="PANTHER" id="PTHR34297">
    <property type="entry name" value="HYPOTHETICAL CYTOSOLIC PROTEIN-RELATED"/>
    <property type="match status" value="1"/>
</dbReference>
<proteinExistence type="inferred from homology"/>